<reference evidence="6" key="3">
    <citation type="submission" date="2017-09" db="EMBL/GenBank/DDBJ databases">
        <title>The complete genome of Sulfurospirillum sp. JPD-1.</title>
        <authorList>
            <person name="Goris T."/>
        </authorList>
    </citation>
    <scope>NUCLEOTIDE SEQUENCE [LARGE SCALE GENOMIC DNA]</scope>
    <source>
        <strain evidence="6">JPD-1</strain>
    </source>
</reference>
<dbReference type="SUPFAM" id="SSF160544">
    <property type="entry name" value="EscU C-terminal domain-like"/>
    <property type="match status" value="1"/>
</dbReference>
<dbReference type="Proteomes" id="UP000217349">
    <property type="component" value="Chromosome"/>
</dbReference>
<dbReference type="OrthoDB" id="5244399at2"/>
<dbReference type="Proteomes" id="UP000196005">
    <property type="component" value="Chromosome"/>
</dbReference>
<keyword evidence="5" id="KW-1185">Reference proteome</keyword>
<evidence type="ECO:0000313" key="3">
    <source>
        <dbReference type="EMBL" id="ATB68231.1"/>
    </source>
</evidence>
<dbReference type="InterPro" id="IPR029025">
    <property type="entry name" value="T3SS_substrate_exporter_C"/>
</dbReference>
<name>A0A1Y0HIN2_9BACT</name>
<accession>A0A1Y0HIN2</accession>
<reference evidence="5" key="2">
    <citation type="submission" date="2017-05" db="EMBL/GenBank/DDBJ databases">
        <title>Dechlorination kinetics govern the competition between two new strains of the genus Sulfurospirillum.</title>
        <authorList>
            <person name="Buttet G.F."/>
            <person name="Murray A.M."/>
            <person name="Goris T."/>
            <person name="Burion M."/>
            <person name="Lin B."/>
            <person name="Rolle M."/>
            <person name="Maillard J."/>
        </authorList>
    </citation>
    <scope>NUCLEOTIDE SEQUENCE [LARGE SCALE GENOMIC DNA]</scope>
    <source>
        <strain evidence="5">SL2-1</strain>
    </source>
</reference>
<dbReference type="KEGG" id="suls:Sdiek1_0100"/>
<reference evidence="4" key="7">
    <citation type="submission" date="2020-08" db="EMBL/GenBank/DDBJ databases">
        <authorList>
            <person name="Yang Y."/>
            <person name="Huo L."/>
            <person name="Yan J."/>
        </authorList>
    </citation>
    <scope>NUCLEOTIDE SEQUENCE</scope>
    <source>
        <strain evidence="4">ACSDCE</strain>
    </source>
</reference>
<proteinExistence type="inferred from homology"/>
<reference evidence="3" key="4">
    <citation type="submission" date="2017-09" db="EMBL/GenBank/DDBJ databases">
        <authorList>
            <person name="Goris T."/>
        </authorList>
    </citation>
    <scope>NUCLEOTIDE SEQUENCE</scope>
    <source>
        <strain evidence="3">JPD-1</strain>
    </source>
</reference>
<organism evidence="2 5">
    <name type="scientific">Sulfurospirillum diekertiae</name>
    <dbReference type="NCBI Taxonomy" id="1854492"/>
    <lineage>
        <taxon>Bacteria</taxon>
        <taxon>Pseudomonadati</taxon>
        <taxon>Campylobacterota</taxon>
        <taxon>Epsilonproteobacteria</taxon>
        <taxon>Campylobacterales</taxon>
        <taxon>Sulfurospirillaceae</taxon>
        <taxon>Sulfurospirillum</taxon>
    </lineage>
</organism>
<dbReference type="KEGG" id="sulj:SJPD1_0101"/>
<dbReference type="RefSeq" id="WP_087437405.1">
    <property type="nucleotide sequence ID" value="NZ_CP021416.1"/>
</dbReference>
<dbReference type="PANTHER" id="PTHR30531:SF12">
    <property type="entry name" value="FLAGELLAR BIOSYNTHETIC PROTEIN FLHB"/>
    <property type="match status" value="1"/>
</dbReference>
<reference evidence="4 7" key="1">
    <citation type="journal article" date="2017" name="Environ. Sci. Technol.">
        <title>Organohalide Respiration with Chlorinated Ethenes under Low pH Conditions.</title>
        <authorList>
            <person name="Yang Y."/>
            <person name="Capiro N.L."/>
            <person name="Marcet T.F."/>
            <person name="Yan J."/>
            <person name="Pennell K.D."/>
            <person name="Loffler F.E."/>
        </authorList>
    </citation>
    <scope>NUCLEOTIDE SEQUENCE [LARGE SCALE GENOMIC DNA]</scope>
    <source>
        <strain evidence="4 7">ACSDCE</strain>
    </source>
</reference>
<dbReference type="EMBL" id="CP021416">
    <property type="protein sequence ID" value="ARU47284.1"/>
    <property type="molecule type" value="Genomic_DNA"/>
</dbReference>
<dbReference type="EMBL" id="CP023275">
    <property type="protein sequence ID" value="ATB68231.1"/>
    <property type="molecule type" value="Genomic_DNA"/>
</dbReference>
<reference evidence="2" key="5">
    <citation type="journal article" date="2018" name="FEMS Microbiol. Ecol.">
        <title>Coexistence of two distinct Sulfurospirillum populations respiring tetrachloroethene-genomic and kinetic considerations. .</title>
        <authorList>
            <person name="Buttet G.F."/>
            <person name="Murray A.M."/>
            <person name="Goris T."/>
            <person name="Burion M."/>
            <person name="Jin B."/>
            <person name="Rolle M."/>
            <person name="Holliger C."/>
            <person name="Maillard J."/>
        </authorList>
    </citation>
    <scope>NUCLEOTIDE SEQUENCE</scope>
    <source>
        <strain evidence="2">SL2-1</strain>
    </source>
</reference>
<accession>A0A6G9VT01</accession>
<dbReference type="AlphaFoldDB" id="A0A1Y0HIN2"/>
<protein>
    <submittedName>
        <fullName evidence="4">EscU/YscU/HrcU family type III secretion system export apparatus switch protein</fullName>
    </submittedName>
    <submittedName>
        <fullName evidence="2">Flagellar biosynthetic protein FlhB</fullName>
    </submittedName>
    <submittedName>
        <fullName evidence="3">FlhB domain protein</fullName>
    </submittedName>
</protein>
<keyword evidence="2" id="KW-0282">Flagellum</keyword>
<dbReference type="Pfam" id="PF01312">
    <property type="entry name" value="Bac_export_2"/>
    <property type="match status" value="1"/>
</dbReference>
<evidence type="ECO:0000313" key="5">
    <source>
        <dbReference type="Proteomes" id="UP000196005"/>
    </source>
</evidence>
<evidence type="ECO:0000313" key="4">
    <source>
        <dbReference type="EMBL" id="QIR76095.1"/>
    </source>
</evidence>
<evidence type="ECO:0000313" key="2">
    <source>
        <dbReference type="EMBL" id="ARU47284.1"/>
    </source>
</evidence>
<dbReference type="Proteomes" id="UP000502831">
    <property type="component" value="Chromosome"/>
</dbReference>
<dbReference type="Gene3D" id="3.40.1690.10">
    <property type="entry name" value="secretion proteins EscU"/>
    <property type="match status" value="1"/>
</dbReference>
<comment type="similarity">
    <text evidence="1">Belongs to the type III secretion exporter family.</text>
</comment>
<evidence type="ECO:0000256" key="1">
    <source>
        <dbReference type="ARBA" id="ARBA00010690"/>
    </source>
</evidence>
<dbReference type="InterPro" id="IPR006135">
    <property type="entry name" value="T3SS_substrate_exporter"/>
</dbReference>
<keyword evidence="2" id="KW-0966">Cell projection</keyword>
<evidence type="ECO:0000313" key="7">
    <source>
        <dbReference type="Proteomes" id="UP000502831"/>
    </source>
</evidence>
<accession>A0A290HAJ5</accession>
<sequence>MNTPTPKTQKAVALKYDREKSAAPKVVASGKGEVANNIIKLAQEHDIFIKKDADLVELLSKIEINKEIPPMLYKAVAEVFSFIYKITNDKRK</sequence>
<gene>
    <name evidence="4" type="ORF">FA584_07715</name>
    <name evidence="2" type="ORF">Sdiek1_0100</name>
    <name evidence="3" type="ORF">SJPD1_0101</name>
</gene>
<dbReference type="PANTHER" id="PTHR30531">
    <property type="entry name" value="FLAGELLAR BIOSYNTHETIC PROTEIN FLHB"/>
    <property type="match status" value="1"/>
</dbReference>
<dbReference type="GO" id="GO:0005886">
    <property type="term" value="C:plasma membrane"/>
    <property type="evidence" value="ECO:0007669"/>
    <property type="project" value="TreeGrafter"/>
</dbReference>
<dbReference type="GO" id="GO:0009306">
    <property type="term" value="P:protein secretion"/>
    <property type="evidence" value="ECO:0007669"/>
    <property type="project" value="InterPro"/>
</dbReference>
<dbReference type="EMBL" id="CP039734">
    <property type="protein sequence ID" value="QIR76095.1"/>
    <property type="molecule type" value="Genomic_DNA"/>
</dbReference>
<keyword evidence="2" id="KW-0969">Cilium</keyword>
<reference evidence="3" key="6">
    <citation type="journal article" date="2020" name="MicrobiologyOpen">
        <title>Tetrachloroethene respiration in Sulfurospirillum species is regulated by a two-component system as unraveled by comparative genomics, transcriptomics, and regulator binding studies.</title>
        <authorList>
            <person name="Esken J."/>
            <person name="Goris T."/>
            <person name="Gadkari J."/>
            <person name="Bischler T."/>
            <person name="Forstner K.U."/>
            <person name="Sharma C.M."/>
            <person name="Diekert G."/>
            <person name="Schubert T."/>
        </authorList>
    </citation>
    <scope>NUCLEOTIDE SEQUENCE</scope>
    <source>
        <strain evidence="3">JPD-1</strain>
    </source>
</reference>
<evidence type="ECO:0000313" key="6">
    <source>
        <dbReference type="Proteomes" id="UP000217349"/>
    </source>
</evidence>